<dbReference type="AlphaFoldDB" id="A0A1H9EYS0"/>
<keyword evidence="4 9" id="KW-0963">Cytoplasm</keyword>
<evidence type="ECO:0000256" key="10">
    <source>
        <dbReference type="PROSITE-ProRule" id="PRU10125"/>
    </source>
</evidence>
<protein>
    <recommendedName>
        <fullName evidence="3 9">Diaminopimelate epimerase</fullName>
        <shortName evidence="9">DAP epimerase</shortName>
        <ecNumber evidence="3 9">5.1.1.7</ecNumber>
    </recommendedName>
    <alternativeName>
        <fullName evidence="9">PLP-independent amino acid racemase</fullName>
    </alternativeName>
</protein>
<evidence type="ECO:0000256" key="8">
    <source>
        <dbReference type="ARBA" id="ARBA00051712"/>
    </source>
</evidence>
<dbReference type="InterPro" id="IPR001653">
    <property type="entry name" value="DAP_epimerase_DapF"/>
</dbReference>
<comment type="function">
    <text evidence="9">Catalyzes the stereoinversion of LL-2,6-diaminopimelate (L,L-DAP) to meso-diaminopimelate (meso-DAP), a precursor of L-lysine and an essential component of the bacterial peptidoglycan.</text>
</comment>
<feature type="binding site" evidence="9">
    <location>
        <begin position="219"/>
        <end position="220"/>
    </location>
    <ligand>
        <name>substrate</name>
    </ligand>
</feature>
<dbReference type="PANTHER" id="PTHR31689:SF0">
    <property type="entry name" value="DIAMINOPIMELATE EPIMERASE"/>
    <property type="match status" value="1"/>
</dbReference>
<feature type="active site" description="Proton acceptor" evidence="9">
    <location>
        <position position="228"/>
    </location>
</feature>
<dbReference type="EMBL" id="FOES01000010">
    <property type="protein sequence ID" value="SEQ30373.1"/>
    <property type="molecule type" value="Genomic_DNA"/>
</dbReference>
<dbReference type="OrthoDB" id="9805408at2"/>
<dbReference type="HAMAP" id="MF_00197">
    <property type="entry name" value="DAP_epimerase"/>
    <property type="match status" value="1"/>
</dbReference>
<feature type="binding site" evidence="9">
    <location>
        <begin position="229"/>
        <end position="230"/>
    </location>
    <ligand>
        <name>substrate</name>
    </ligand>
</feature>
<organism evidence="11 12">
    <name type="scientific">Piscibacillus halophilus</name>
    <dbReference type="NCBI Taxonomy" id="571933"/>
    <lineage>
        <taxon>Bacteria</taxon>
        <taxon>Bacillati</taxon>
        <taxon>Bacillota</taxon>
        <taxon>Bacilli</taxon>
        <taxon>Bacillales</taxon>
        <taxon>Bacillaceae</taxon>
        <taxon>Piscibacillus</taxon>
    </lineage>
</organism>
<dbReference type="GO" id="GO:0009089">
    <property type="term" value="P:lysine biosynthetic process via diaminopimelate"/>
    <property type="evidence" value="ECO:0007669"/>
    <property type="project" value="UniProtKB-UniRule"/>
</dbReference>
<comment type="pathway">
    <text evidence="1 9">Amino-acid biosynthesis; L-lysine biosynthesis via DAP pathway; DL-2,6-diaminopimelate from LL-2,6-diaminopimelate: step 1/1.</text>
</comment>
<comment type="similarity">
    <text evidence="2 9">Belongs to the diaminopimelate epimerase family.</text>
</comment>
<evidence type="ECO:0000256" key="1">
    <source>
        <dbReference type="ARBA" id="ARBA00005196"/>
    </source>
</evidence>
<evidence type="ECO:0000256" key="4">
    <source>
        <dbReference type="ARBA" id="ARBA00022490"/>
    </source>
</evidence>
<feature type="binding site" evidence="9">
    <location>
        <position position="201"/>
    </location>
    <ligand>
        <name>substrate</name>
    </ligand>
</feature>
<dbReference type="NCBIfam" id="TIGR00652">
    <property type="entry name" value="DapF"/>
    <property type="match status" value="1"/>
</dbReference>
<accession>A0A1H9EYS0</accession>
<comment type="catalytic activity">
    <reaction evidence="8 9">
        <text>(2S,6S)-2,6-diaminopimelate = meso-2,6-diaminopimelate</text>
        <dbReference type="Rhea" id="RHEA:15393"/>
        <dbReference type="ChEBI" id="CHEBI:57609"/>
        <dbReference type="ChEBI" id="CHEBI:57791"/>
        <dbReference type="EC" id="5.1.1.7"/>
    </reaction>
</comment>
<evidence type="ECO:0000256" key="7">
    <source>
        <dbReference type="ARBA" id="ARBA00023235"/>
    </source>
</evidence>
<proteinExistence type="inferred from homology"/>
<evidence type="ECO:0000313" key="12">
    <source>
        <dbReference type="Proteomes" id="UP000199427"/>
    </source>
</evidence>
<keyword evidence="6 9" id="KW-0457">Lysine biosynthesis</keyword>
<feature type="binding site" evidence="9">
    <location>
        <position position="66"/>
    </location>
    <ligand>
        <name>substrate</name>
    </ligand>
</feature>
<feature type="active site" description="Proton donor" evidence="9">
    <location>
        <position position="75"/>
    </location>
</feature>
<name>A0A1H9EYS0_9BACI</name>
<feature type="site" description="Could be important to modulate the pK values of the two catalytic cysteine residues" evidence="9">
    <location>
        <position position="219"/>
    </location>
</feature>
<comment type="subcellular location">
    <subcellularLocation>
        <location evidence="9">Cytoplasm</location>
    </subcellularLocation>
</comment>
<dbReference type="Gene3D" id="3.10.310.10">
    <property type="entry name" value="Diaminopimelate Epimerase, Chain A, domain 1"/>
    <property type="match status" value="2"/>
</dbReference>
<gene>
    <name evidence="9" type="primary">dapF</name>
    <name evidence="11" type="ORF">SAMN05216362_11075</name>
</gene>
<dbReference type="STRING" id="571933.SAMN05216362_11075"/>
<feature type="binding site" evidence="9">
    <location>
        <position position="13"/>
    </location>
    <ligand>
        <name>substrate</name>
    </ligand>
</feature>
<reference evidence="11 12" key="1">
    <citation type="submission" date="2016-10" db="EMBL/GenBank/DDBJ databases">
        <authorList>
            <person name="de Groot N.N."/>
        </authorList>
    </citation>
    <scope>NUCLEOTIDE SEQUENCE [LARGE SCALE GENOMIC DNA]</scope>
    <source>
        <strain evidence="11 12">DSM 21633</strain>
    </source>
</reference>
<evidence type="ECO:0000256" key="9">
    <source>
        <dbReference type="HAMAP-Rule" id="MF_00197"/>
    </source>
</evidence>
<dbReference type="FunFam" id="3.10.310.10:FF:000004">
    <property type="entry name" value="Diaminopimelate epimerase"/>
    <property type="match status" value="1"/>
</dbReference>
<dbReference type="SUPFAM" id="SSF54506">
    <property type="entry name" value="Diaminopimelate epimerase-like"/>
    <property type="match status" value="1"/>
</dbReference>
<dbReference type="GO" id="GO:0005829">
    <property type="term" value="C:cytosol"/>
    <property type="evidence" value="ECO:0007669"/>
    <property type="project" value="TreeGrafter"/>
</dbReference>
<dbReference type="UniPathway" id="UPA00034">
    <property type="reaction ID" value="UER00025"/>
</dbReference>
<dbReference type="Proteomes" id="UP000199427">
    <property type="component" value="Unassembled WGS sequence"/>
</dbReference>
<evidence type="ECO:0000256" key="6">
    <source>
        <dbReference type="ARBA" id="ARBA00023154"/>
    </source>
</evidence>
<feature type="active site" evidence="10">
    <location>
        <position position="75"/>
    </location>
</feature>
<dbReference type="EC" id="5.1.1.7" evidence="3 9"/>
<keyword evidence="5 9" id="KW-0028">Amino-acid biosynthesis</keyword>
<comment type="subunit">
    <text evidence="9">Homodimer.</text>
</comment>
<evidence type="ECO:0000256" key="3">
    <source>
        <dbReference type="ARBA" id="ARBA00013080"/>
    </source>
</evidence>
<evidence type="ECO:0000313" key="11">
    <source>
        <dbReference type="EMBL" id="SEQ30373.1"/>
    </source>
</evidence>
<dbReference type="Pfam" id="PF01678">
    <property type="entry name" value="DAP_epimerase"/>
    <property type="match status" value="2"/>
</dbReference>
<comment type="caution">
    <text evidence="9">Lacks conserved residue(s) required for the propagation of feature annotation.</text>
</comment>
<evidence type="ECO:0000256" key="5">
    <source>
        <dbReference type="ARBA" id="ARBA00022605"/>
    </source>
</evidence>
<evidence type="ECO:0000256" key="2">
    <source>
        <dbReference type="ARBA" id="ARBA00010219"/>
    </source>
</evidence>
<feature type="binding site" evidence="9">
    <location>
        <begin position="76"/>
        <end position="77"/>
    </location>
    <ligand>
        <name>substrate</name>
    </ligand>
</feature>
<keyword evidence="12" id="KW-1185">Reference proteome</keyword>
<feature type="site" description="Could be important to modulate the pK values of the two catalytic cysteine residues" evidence="9">
    <location>
        <position position="170"/>
    </location>
</feature>
<dbReference type="PANTHER" id="PTHR31689">
    <property type="entry name" value="DIAMINOPIMELATE EPIMERASE, CHLOROPLASTIC"/>
    <property type="match status" value="1"/>
</dbReference>
<dbReference type="GO" id="GO:0008837">
    <property type="term" value="F:diaminopimelate epimerase activity"/>
    <property type="evidence" value="ECO:0007669"/>
    <property type="project" value="UniProtKB-UniRule"/>
</dbReference>
<keyword evidence="7 9" id="KW-0413">Isomerase</keyword>
<dbReference type="InterPro" id="IPR018510">
    <property type="entry name" value="DAP_epimerase_AS"/>
</dbReference>
<dbReference type="PROSITE" id="PS01326">
    <property type="entry name" value="DAP_EPIMERASE"/>
    <property type="match status" value="1"/>
</dbReference>
<sequence length="286" mass="31134">MKIPFTKMHGLGNSYIYIDGFQVELEEDRLPELAKAVSSVYTGIGSDGLILVLPSDVADVRMRIFNKDGSEAMNCGNGLRCVAKLAYDRGYVDQTEFTVEAKSGVVNAAVEVNHDTVHNVTIDMGQPILERGQIPMVTLTGDEQDHVIQEPFLVGEENLYATAVSMGNPHVVFYVDDIADAPIDTVGPSVTNDQRFPEGVNVEFVEVLNDQEINFRVWERGSGITQACGTGACAAVVSSVLNKRVKRGEEVMVHLDGGDLIITWKDNGHVLMKGPAVTIATGEFYL</sequence>
<feature type="binding site" evidence="9">
    <location>
        <position position="168"/>
    </location>
    <ligand>
        <name>substrate</name>
    </ligand>
</feature>